<keyword evidence="1" id="KW-0812">Transmembrane</keyword>
<protein>
    <recommendedName>
        <fullName evidence="4">Vesicular, overexpressed in cancer, prosurvival protein 1</fullName>
    </recommendedName>
</protein>
<evidence type="ECO:0000313" key="2">
    <source>
        <dbReference type="EMBL" id="CAL1526737.1"/>
    </source>
</evidence>
<dbReference type="EMBL" id="CAXITT010000008">
    <property type="protein sequence ID" value="CAL1526737.1"/>
    <property type="molecule type" value="Genomic_DNA"/>
</dbReference>
<accession>A0AAV2GZA9</accession>
<proteinExistence type="predicted"/>
<organism evidence="2 3">
    <name type="scientific">Lymnaea stagnalis</name>
    <name type="common">Great pond snail</name>
    <name type="synonym">Helix stagnalis</name>
    <dbReference type="NCBI Taxonomy" id="6523"/>
    <lineage>
        <taxon>Eukaryota</taxon>
        <taxon>Metazoa</taxon>
        <taxon>Spiralia</taxon>
        <taxon>Lophotrochozoa</taxon>
        <taxon>Mollusca</taxon>
        <taxon>Gastropoda</taxon>
        <taxon>Heterobranchia</taxon>
        <taxon>Euthyneura</taxon>
        <taxon>Panpulmonata</taxon>
        <taxon>Hygrophila</taxon>
        <taxon>Lymnaeoidea</taxon>
        <taxon>Lymnaeidae</taxon>
        <taxon>Lymnaea</taxon>
    </lineage>
</organism>
<feature type="transmembrane region" description="Helical" evidence="1">
    <location>
        <begin position="12"/>
        <end position="29"/>
    </location>
</feature>
<keyword evidence="3" id="KW-1185">Reference proteome</keyword>
<dbReference type="AlphaFoldDB" id="A0AAV2GZA9"/>
<evidence type="ECO:0008006" key="4">
    <source>
        <dbReference type="Google" id="ProtNLM"/>
    </source>
</evidence>
<comment type="caution">
    <text evidence="2">The sequence shown here is derived from an EMBL/GenBank/DDBJ whole genome shotgun (WGS) entry which is preliminary data.</text>
</comment>
<keyword evidence="1" id="KW-0472">Membrane</keyword>
<evidence type="ECO:0000256" key="1">
    <source>
        <dbReference type="SAM" id="Phobius"/>
    </source>
</evidence>
<keyword evidence="1" id="KW-1133">Transmembrane helix</keyword>
<name>A0AAV2GZA9_LYMST</name>
<sequence>MATQTDRVKTQFSVILFMIGFDFVCSYYCDNDKCTEEEYCCGENTCCPSYKVWDLWYFWCGVLFFMFLLSLCACLWRNRFLSNGTIIISGYSYTPLQEVDSGSSRPDFTGRYPRSSNQMYTPPLGTPPPYNQVSAGNIKVAAPPPSYAQVVGMREPH</sequence>
<dbReference type="Proteomes" id="UP001497497">
    <property type="component" value="Unassembled WGS sequence"/>
</dbReference>
<feature type="transmembrane region" description="Helical" evidence="1">
    <location>
        <begin position="56"/>
        <end position="76"/>
    </location>
</feature>
<gene>
    <name evidence="2" type="ORF">GSLYS_00000914001</name>
</gene>
<evidence type="ECO:0000313" key="3">
    <source>
        <dbReference type="Proteomes" id="UP001497497"/>
    </source>
</evidence>
<reference evidence="2 3" key="1">
    <citation type="submission" date="2024-04" db="EMBL/GenBank/DDBJ databases">
        <authorList>
            <consortium name="Genoscope - CEA"/>
            <person name="William W."/>
        </authorList>
    </citation>
    <scope>NUCLEOTIDE SEQUENCE [LARGE SCALE GENOMIC DNA]</scope>
</reference>